<name>A0A1I7SX09_BURXY</name>
<dbReference type="GO" id="GO:0016298">
    <property type="term" value="F:lipase activity"/>
    <property type="evidence" value="ECO:0007669"/>
    <property type="project" value="TreeGrafter"/>
</dbReference>
<reference evidence="2" key="1">
    <citation type="submission" date="2016-11" db="UniProtKB">
        <authorList>
            <consortium name="WormBaseParasite"/>
        </authorList>
    </citation>
    <scope>IDENTIFICATION</scope>
</reference>
<dbReference type="AlphaFoldDB" id="A0A1I7SX09"/>
<protein>
    <submittedName>
        <fullName evidence="2">Lipase domain-containing protein</fullName>
    </submittedName>
</protein>
<dbReference type="Gene3D" id="3.40.50.1820">
    <property type="entry name" value="alpha/beta hydrolase"/>
    <property type="match status" value="1"/>
</dbReference>
<organism evidence="1 2">
    <name type="scientific">Bursaphelenchus xylophilus</name>
    <name type="common">Pinewood nematode worm</name>
    <name type="synonym">Aphelenchoides xylophilus</name>
    <dbReference type="NCBI Taxonomy" id="6326"/>
    <lineage>
        <taxon>Eukaryota</taxon>
        <taxon>Metazoa</taxon>
        <taxon>Ecdysozoa</taxon>
        <taxon>Nematoda</taxon>
        <taxon>Chromadorea</taxon>
        <taxon>Rhabditida</taxon>
        <taxon>Tylenchina</taxon>
        <taxon>Tylenchomorpha</taxon>
        <taxon>Aphelenchoidea</taxon>
        <taxon>Aphelenchoididae</taxon>
        <taxon>Bursaphelenchus</taxon>
    </lineage>
</organism>
<evidence type="ECO:0000313" key="1">
    <source>
        <dbReference type="Proteomes" id="UP000095284"/>
    </source>
</evidence>
<dbReference type="GO" id="GO:0016042">
    <property type="term" value="P:lipid catabolic process"/>
    <property type="evidence" value="ECO:0007669"/>
    <property type="project" value="InterPro"/>
</dbReference>
<dbReference type="InterPro" id="IPR029058">
    <property type="entry name" value="AB_hydrolase_fold"/>
</dbReference>
<dbReference type="Pfam" id="PF01674">
    <property type="entry name" value="Lipase_2"/>
    <property type="match status" value="1"/>
</dbReference>
<dbReference type="InterPro" id="IPR002918">
    <property type="entry name" value="Lipase_EstA/Esterase_EstB"/>
</dbReference>
<accession>A0A1I7SX09</accession>
<dbReference type="SUPFAM" id="SSF53474">
    <property type="entry name" value="alpha/beta-Hydrolases"/>
    <property type="match status" value="1"/>
</dbReference>
<proteinExistence type="predicted"/>
<sequence length="237" mass="25902">MGAFGSFGGGNHVYGQMTNKDPVVFVHGYTGSAVRFVDQMNWLKMKGYDDTTLYATTYGYWTGSGTIQPTIECRYIKTIRILIQAVHLFTNRPVNVISFSMGGAVSRKAIMGGVCVETGEDLGPPLTGIISNYIGIAGVMHGALFCDNYPFTSICNKINGMRCNNNFMIDINSKINYEGRRSFVIESTGDQVVGFQACGAHPSEFVGASIIRLDGFAHVDTYLKSFDLQYAIISGQM</sequence>
<evidence type="ECO:0000313" key="2">
    <source>
        <dbReference type="WBParaSite" id="BXY_1759200.1"/>
    </source>
</evidence>
<dbReference type="WBParaSite" id="BXY_1759200.1">
    <property type="protein sequence ID" value="BXY_1759200.1"/>
    <property type="gene ID" value="BXY_1759200"/>
</dbReference>
<dbReference type="Proteomes" id="UP000095284">
    <property type="component" value="Unplaced"/>
</dbReference>
<dbReference type="PANTHER" id="PTHR32015:SF3">
    <property type="entry name" value="TRIACYLGLYCEROL LIPASE"/>
    <property type="match status" value="1"/>
</dbReference>
<dbReference type="PANTHER" id="PTHR32015">
    <property type="entry name" value="FASTING INDUCED LIPASE"/>
    <property type="match status" value="1"/>
</dbReference>